<protein>
    <submittedName>
        <fullName evidence="1">Uncharacterized protein</fullName>
    </submittedName>
</protein>
<reference evidence="1 2" key="1">
    <citation type="submission" date="2020-07" db="EMBL/GenBank/DDBJ databases">
        <title>Genomic Encyclopedia of Type Strains, Phase IV (KMG-V): Genome sequencing to study the core and pangenomes of soil and plant-associated prokaryotes.</title>
        <authorList>
            <person name="Whitman W."/>
        </authorList>
    </citation>
    <scope>NUCLEOTIDE SEQUENCE [LARGE SCALE GENOMIC DNA]</scope>
    <source>
        <strain evidence="1 2">A1</strain>
    </source>
</reference>
<accession>A0A7J9NVY7</accession>
<dbReference type="RefSeq" id="WP_181501677.1">
    <property type="nucleotide sequence ID" value="NZ_JACDUH010000003.1"/>
</dbReference>
<gene>
    <name evidence="1" type="ORF">HNP86_002017</name>
</gene>
<sequence length="118" mass="13391">MSNNDKKSKLAATLLVGGGNLPTKNSRNPLARVDELKLPTYTGTRAQRTLTFEDHLCDFCKSKYRLGHHGLIINYAIYVIMMFDELFKGDNVNLHDLLLSAKEKDVEKFKATLMKCLE</sequence>
<evidence type="ECO:0000313" key="1">
    <source>
        <dbReference type="EMBL" id="MBA2851858.1"/>
    </source>
</evidence>
<evidence type="ECO:0000313" key="2">
    <source>
        <dbReference type="Proteomes" id="UP000564425"/>
    </source>
</evidence>
<dbReference type="EMBL" id="JACDUH010000003">
    <property type="protein sequence ID" value="MBA2851858.1"/>
    <property type="molecule type" value="Genomic_DNA"/>
</dbReference>
<dbReference type="AlphaFoldDB" id="A0A7J9NVY7"/>
<comment type="caution">
    <text evidence="1">The sequence shown here is derived from an EMBL/GenBank/DDBJ whole genome shotgun (WGS) entry which is preliminary data.</text>
</comment>
<proteinExistence type="predicted"/>
<organism evidence="1 2">
    <name type="scientific">Methanococcus maripaludis</name>
    <name type="common">Methanococcus deltae</name>
    <dbReference type="NCBI Taxonomy" id="39152"/>
    <lineage>
        <taxon>Archaea</taxon>
        <taxon>Methanobacteriati</taxon>
        <taxon>Methanobacteriota</taxon>
        <taxon>Methanomada group</taxon>
        <taxon>Methanococci</taxon>
        <taxon>Methanococcales</taxon>
        <taxon>Methanococcaceae</taxon>
        <taxon>Methanococcus</taxon>
    </lineage>
</organism>
<dbReference type="Proteomes" id="UP000564425">
    <property type="component" value="Unassembled WGS sequence"/>
</dbReference>
<name>A0A7J9NVY7_METMI</name>